<evidence type="ECO:0000256" key="1">
    <source>
        <dbReference type="ARBA" id="ARBA00023015"/>
    </source>
</evidence>
<accession>A0A2I7MLF3</accession>
<name>A0A2I7MLF3_ANDDA</name>
<protein>
    <submittedName>
        <fullName evidence="8">Foxn5</fullName>
    </submittedName>
</protein>
<dbReference type="PRINTS" id="PR00053">
    <property type="entry name" value="FORKHEAD"/>
</dbReference>
<evidence type="ECO:0000259" key="7">
    <source>
        <dbReference type="PROSITE" id="PS50039"/>
    </source>
</evidence>
<evidence type="ECO:0000256" key="2">
    <source>
        <dbReference type="ARBA" id="ARBA00023125"/>
    </source>
</evidence>
<dbReference type="GO" id="GO:1990837">
    <property type="term" value="F:sequence-specific double-stranded DNA binding"/>
    <property type="evidence" value="ECO:0007669"/>
    <property type="project" value="TreeGrafter"/>
</dbReference>
<sequence length="313" mass="35405">MYLRFQNGGRFEKLHLKTGLEDWDMAEELKLTATTDQYFPGCDEKMDRYMLRRHNASLCAPWMSAYHSKTGASQATDSAGCGFQPSLWLLVNPTEVCPCPYWKMEVPESSVPVKLALPVAAAAQESSPSLEEANAEETEEMPYSSSEGPVTEDDDTSSLDCPLPEKLPLIVVPKQPTSHSKRLRFLNNVDLGSEWPRPPINYCILISLALRSCQGSLNVQQIYNFIREHFPFFRTAPEGWKNTVRHNLCFSNSFQKTSDLVCSGGKRKSCLWKLTREGTKKFHEEIQALPEELLCLLRDSMNQPALMGPMFDL</sequence>
<feature type="DNA-binding region" description="Fork-head" evidence="5">
    <location>
        <begin position="197"/>
        <end position="274"/>
    </location>
</feature>
<dbReference type="InterPro" id="IPR036388">
    <property type="entry name" value="WH-like_DNA-bd_sf"/>
</dbReference>
<dbReference type="AlphaFoldDB" id="A0A2I7MLF3"/>
<dbReference type="Pfam" id="PF00250">
    <property type="entry name" value="Forkhead"/>
    <property type="match status" value="1"/>
</dbReference>
<proteinExistence type="evidence at transcript level"/>
<feature type="domain" description="Fork-head" evidence="7">
    <location>
        <begin position="197"/>
        <end position="274"/>
    </location>
</feature>
<keyword evidence="3" id="KW-0804">Transcription</keyword>
<dbReference type="SUPFAM" id="SSF46785">
    <property type="entry name" value="Winged helix' DNA-binding domain"/>
    <property type="match status" value="1"/>
</dbReference>
<dbReference type="InterPro" id="IPR052328">
    <property type="entry name" value="FOX_transcription_regulators"/>
</dbReference>
<dbReference type="InterPro" id="IPR001766">
    <property type="entry name" value="Fork_head_dom"/>
</dbReference>
<feature type="region of interest" description="Disordered" evidence="6">
    <location>
        <begin position="124"/>
        <end position="158"/>
    </location>
</feature>
<dbReference type="Gene3D" id="1.10.10.10">
    <property type="entry name" value="Winged helix-like DNA-binding domain superfamily/Winged helix DNA-binding domain"/>
    <property type="match status" value="1"/>
</dbReference>
<keyword evidence="2 5" id="KW-0238">DNA-binding</keyword>
<dbReference type="GO" id="GO:0003700">
    <property type="term" value="F:DNA-binding transcription factor activity"/>
    <property type="evidence" value="ECO:0007669"/>
    <property type="project" value="InterPro"/>
</dbReference>
<reference evidence="8" key="1">
    <citation type="submission" date="2017-01" db="EMBL/GenBank/DDBJ databases">
        <title>Identification and expression analysis of forkhead box gene family in Chinese giant salamander, Andrias davidianus.</title>
        <authorList>
            <person name="Hu Q.M."/>
            <person name="Xiao H.B."/>
            <person name="Tian H.F."/>
            <person name="Meng Y."/>
        </authorList>
    </citation>
    <scope>NUCLEOTIDE SEQUENCE</scope>
</reference>
<evidence type="ECO:0000256" key="5">
    <source>
        <dbReference type="PROSITE-ProRule" id="PRU00089"/>
    </source>
</evidence>
<evidence type="ECO:0000313" key="8">
    <source>
        <dbReference type="EMBL" id="AUR44908.1"/>
    </source>
</evidence>
<dbReference type="GO" id="GO:0005634">
    <property type="term" value="C:nucleus"/>
    <property type="evidence" value="ECO:0007669"/>
    <property type="project" value="UniProtKB-SubCell"/>
</dbReference>
<dbReference type="InterPro" id="IPR036390">
    <property type="entry name" value="WH_DNA-bd_sf"/>
</dbReference>
<dbReference type="PROSITE" id="PS50039">
    <property type="entry name" value="FORK_HEAD_3"/>
    <property type="match status" value="1"/>
</dbReference>
<organism evidence="8">
    <name type="scientific">Andrias davidianus</name>
    <name type="common">Chinese giant salamander</name>
    <name type="synonym">Sieboldia davidiana</name>
    <dbReference type="NCBI Taxonomy" id="141262"/>
    <lineage>
        <taxon>Eukaryota</taxon>
        <taxon>Metazoa</taxon>
        <taxon>Chordata</taxon>
        <taxon>Craniata</taxon>
        <taxon>Vertebrata</taxon>
        <taxon>Euteleostomi</taxon>
        <taxon>Amphibia</taxon>
        <taxon>Batrachia</taxon>
        <taxon>Caudata</taxon>
        <taxon>Cryptobranchoidea</taxon>
        <taxon>Cryptobranchidae</taxon>
        <taxon>Andrias</taxon>
    </lineage>
</organism>
<comment type="subcellular location">
    <subcellularLocation>
        <location evidence="5">Nucleus</location>
    </subcellularLocation>
</comment>
<keyword evidence="1" id="KW-0805">Transcription regulation</keyword>
<keyword evidence="4 5" id="KW-0539">Nucleus</keyword>
<dbReference type="SMART" id="SM00339">
    <property type="entry name" value="FH"/>
    <property type="match status" value="1"/>
</dbReference>
<evidence type="ECO:0000256" key="4">
    <source>
        <dbReference type="ARBA" id="ARBA00023242"/>
    </source>
</evidence>
<dbReference type="PANTHER" id="PTHR46789">
    <property type="entry name" value="FORKHEAD BOX PROTEIN R1"/>
    <property type="match status" value="1"/>
</dbReference>
<dbReference type="CDD" id="cd20036">
    <property type="entry name" value="FH_FOXR"/>
    <property type="match status" value="1"/>
</dbReference>
<dbReference type="PANTHER" id="PTHR46789:SF2">
    <property type="entry name" value="FORKHEAD BOX PROTEIN R2"/>
    <property type="match status" value="1"/>
</dbReference>
<dbReference type="EMBL" id="KY421026">
    <property type="protein sequence ID" value="AUR44908.1"/>
    <property type="molecule type" value="mRNA"/>
</dbReference>
<evidence type="ECO:0000256" key="3">
    <source>
        <dbReference type="ARBA" id="ARBA00023163"/>
    </source>
</evidence>
<evidence type="ECO:0000256" key="6">
    <source>
        <dbReference type="SAM" id="MobiDB-lite"/>
    </source>
</evidence>